<evidence type="ECO:0000313" key="3">
    <source>
        <dbReference type="EMBL" id="NWF48445.1"/>
    </source>
</evidence>
<dbReference type="Pfam" id="PF11249">
    <property type="entry name" value="DUF3047"/>
    <property type="match status" value="1"/>
</dbReference>
<proteinExistence type="predicted"/>
<organism evidence="3 4">
    <name type="scientific">Hydrogenophaga aromaticivorans</name>
    <dbReference type="NCBI Taxonomy" id="2610898"/>
    <lineage>
        <taxon>Bacteria</taxon>
        <taxon>Pseudomonadati</taxon>
        <taxon>Pseudomonadota</taxon>
        <taxon>Betaproteobacteria</taxon>
        <taxon>Burkholderiales</taxon>
        <taxon>Comamonadaceae</taxon>
        <taxon>Hydrogenophaga</taxon>
    </lineage>
</organism>
<reference evidence="3 4" key="1">
    <citation type="submission" date="2019-09" db="EMBL/GenBank/DDBJ databases">
        <title>Hydrogenophaga aromatica sp. nov., isolated from a para-xylene-degrading enrichment culture.</title>
        <authorList>
            <person name="Tancsics A."/>
            <person name="Banerjee S."/>
        </authorList>
    </citation>
    <scope>NUCLEOTIDE SEQUENCE [LARGE SCALE GENOMIC DNA]</scope>
    <source>
        <strain evidence="3 4">D2P1</strain>
    </source>
</reference>
<comment type="caution">
    <text evidence="3">The sequence shown here is derived from an EMBL/GenBank/DDBJ whole genome shotgun (WGS) entry which is preliminary data.</text>
</comment>
<evidence type="ECO:0000256" key="1">
    <source>
        <dbReference type="SAM" id="MobiDB-lite"/>
    </source>
</evidence>
<feature type="region of interest" description="Disordered" evidence="1">
    <location>
        <begin position="31"/>
        <end position="52"/>
    </location>
</feature>
<evidence type="ECO:0000313" key="4">
    <source>
        <dbReference type="Proteomes" id="UP000545507"/>
    </source>
</evidence>
<feature type="signal peptide" evidence="2">
    <location>
        <begin position="1"/>
        <end position="30"/>
    </location>
</feature>
<keyword evidence="2" id="KW-0732">Signal</keyword>
<dbReference type="Proteomes" id="UP000545507">
    <property type="component" value="Unassembled WGS sequence"/>
</dbReference>
<keyword evidence="4" id="KW-1185">Reference proteome</keyword>
<name>A0A7Y8H0V0_9BURK</name>
<gene>
    <name evidence="3" type="ORF">F3K02_24780</name>
</gene>
<protein>
    <submittedName>
        <fullName evidence="3">DUF3047 domain-containing protein</fullName>
    </submittedName>
</protein>
<dbReference type="InterPro" id="IPR021409">
    <property type="entry name" value="DUF3047"/>
</dbReference>
<dbReference type="AlphaFoldDB" id="A0A7Y8H0V0"/>
<dbReference type="RefSeq" id="WP_177139086.1">
    <property type="nucleotide sequence ID" value="NZ_VYGV01000027.1"/>
</dbReference>
<sequence>MPSSISRPSLLRSRCTLLLCALLAACAAPAPTSTDVAEVDEPEESSRRAPVPPVVLDGTDWQNRNRIEGLVPGTHWEHQTYASRRPTRYSATEHAGRPAVMARADGANSTLSLPLNPPPGALPKRIRFSWFVPALNPKFDLGEKGEDDAVVRMILSFEGDRSTHWRARDHLVSELSSLIAGKPLPFASIMYVWDSRYPAGTVIPNPYTDRIRQIVVESGPDRLNQWVDFDRDIEADFRRAFGEAPGPLVGLGLMSDTNNSGDSVTAWYGPMDLTLSTATP</sequence>
<accession>A0A7Y8H0V0</accession>
<dbReference type="EMBL" id="VYGV01000027">
    <property type="protein sequence ID" value="NWF48445.1"/>
    <property type="molecule type" value="Genomic_DNA"/>
</dbReference>
<evidence type="ECO:0000256" key="2">
    <source>
        <dbReference type="SAM" id="SignalP"/>
    </source>
</evidence>
<dbReference type="PROSITE" id="PS51257">
    <property type="entry name" value="PROKAR_LIPOPROTEIN"/>
    <property type="match status" value="1"/>
</dbReference>
<feature type="chain" id="PRO_5030930148" evidence="2">
    <location>
        <begin position="31"/>
        <end position="280"/>
    </location>
</feature>